<proteinExistence type="predicted"/>
<dbReference type="Proteomes" id="UP000298133">
    <property type="component" value="Unassembled WGS sequence"/>
</dbReference>
<evidence type="ECO:0000313" key="2">
    <source>
        <dbReference type="EMBL" id="TFH67866.1"/>
    </source>
</evidence>
<comment type="caution">
    <text evidence="2">The sequence shown here is derived from an EMBL/GenBank/DDBJ whole genome shotgun (WGS) entry which is preliminary data.</text>
</comment>
<dbReference type="AlphaFoldDB" id="A0A4Y8UGB9"/>
<evidence type="ECO:0000256" key="1">
    <source>
        <dbReference type="SAM" id="Phobius"/>
    </source>
</evidence>
<reference evidence="2 3" key="1">
    <citation type="submission" date="2019-03" db="EMBL/GenBank/DDBJ databases">
        <title>Draft genome of Gammaproteobacteria bacterium LSUCC0057, a member of the SAR92 clade.</title>
        <authorList>
            <person name="Lanclos V.C."/>
            <person name="Doiron C."/>
            <person name="Henson M.W."/>
            <person name="Thrash J.C."/>
        </authorList>
    </citation>
    <scope>NUCLEOTIDE SEQUENCE [LARGE SCALE GENOMIC DNA]</scope>
    <source>
        <strain evidence="2 3">LSUCC0057</strain>
    </source>
</reference>
<keyword evidence="1" id="KW-0472">Membrane</keyword>
<feature type="transmembrane region" description="Helical" evidence="1">
    <location>
        <begin position="121"/>
        <end position="143"/>
    </location>
</feature>
<feature type="transmembrane region" description="Helical" evidence="1">
    <location>
        <begin position="85"/>
        <end position="101"/>
    </location>
</feature>
<sequence length="144" mass="15732">MSVLFTRIRPKWFTPVAQLAILWYLAALTLLVAQQLGETPLTAAFFAAEQQLVTLQPAWLTLLSGATLLLGACATLLLATKKAPAVVLMTLTFLLHLMLLLERSLGDYWQQLGFNAVAQPLLLTVVAGYLVFLSHRAGAAGWLR</sequence>
<name>A0A4Y8UGB9_9GAMM</name>
<gene>
    <name evidence="2" type="ORF">E3W66_06365</name>
</gene>
<feature type="transmembrane region" description="Helical" evidence="1">
    <location>
        <begin position="12"/>
        <end position="37"/>
    </location>
</feature>
<keyword evidence="3" id="KW-1185">Reference proteome</keyword>
<accession>A0A4Y8UGB9</accession>
<feature type="transmembrane region" description="Helical" evidence="1">
    <location>
        <begin position="57"/>
        <end position="78"/>
    </location>
</feature>
<keyword evidence="1" id="KW-1133">Transmembrane helix</keyword>
<organism evidence="2 3">
    <name type="scientific">Gammaproteobacteria bacterium LSUCC0057</name>
    <dbReference type="NCBI Taxonomy" id="2559237"/>
    <lineage>
        <taxon>Bacteria</taxon>
        <taxon>Pseudomonadati</taxon>
        <taxon>Pseudomonadota</taxon>
        <taxon>Gammaproteobacteria</taxon>
        <taxon>Cellvibrionales</taxon>
        <taxon>Porticoccaceae</taxon>
        <taxon>SAR92 clade</taxon>
    </lineage>
</organism>
<protein>
    <recommendedName>
        <fullName evidence="4">DoxX family protein</fullName>
    </recommendedName>
</protein>
<dbReference type="EMBL" id="SPIA01000002">
    <property type="protein sequence ID" value="TFH67866.1"/>
    <property type="molecule type" value="Genomic_DNA"/>
</dbReference>
<evidence type="ECO:0008006" key="4">
    <source>
        <dbReference type="Google" id="ProtNLM"/>
    </source>
</evidence>
<keyword evidence="1" id="KW-0812">Transmembrane</keyword>
<evidence type="ECO:0000313" key="3">
    <source>
        <dbReference type="Proteomes" id="UP000298133"/>
    </source>
</evidence>